<protein>
    <submittedName>
        <fullName evidence="1">Uncharacterized protein</fullName>
    </submittedName>
</protein>
<dbReference type="InParanoid" id="K5UR62"/>
<proteinExistence type="predicted"/>
<evidence type="ECO:0000313" key="2">
    <source>
        <dbReference type="Proteomes" id="UP000008370"/>
    </source>
</evidence>
<keyword evidence="2" id="KW-1185">Reference proteome</keyword>
<name>K5UR62_PHACS</name>
<dbReference type="EMBL" id="JH930475">
    <property type="protein sequence ID" value="EKM52336.1"/>
    <property type="molecule type" value="Genomic_DNA"/>
</dbReference>
<dbReference type="RefSeq" id="XP_007398686.1">
    <property type="nucleotide sequence ID" value="XM_007398624.1"/>
</dbReference>
<evidence type="ECO:0000313" key="1">
    <source>
        <dbReference type="EMBL" id="EKM52336.1"/>
    </source>
</evidence>
<dbReference type="Proteomes" id="UP000008370">
    <property type="component" value="Unassembled WGS sequence"/>
</dbReference>
<organism evidence="1 2">
    <name type="scientific">Phanerochaete carnosa (strain HHB-10118-sp)</name>
    <name type="common">White-rot fungus</name>
    <name type="synonym">Peniophora carnosa</name>
    <dbReference type="NCBI Taxonomy" id="650164"/>
    <lineage>
        <taxon>Eukaryota</taxon>
        <taxon>Fungi</taxon>
        <taxon>Dikarya</taxon>
        <taxon>Basidiomycota</taxon>
        <taxon>Agaricomycotina</taxon>
        <taxon>Agaricomycetes</taxon>
        <taxon>Polyporales</taxon>
        <taxon>Phanerochaetaceae</taxon>
        <taxon>Phanerochaete</taxon>
    </lineage>
</organism>
<reference evidence="1 2" key="1">
    <citation type="journal article" date="2012" name="BMC Genomics">
        <title>Comparative genomics of the white-rot fungi, Phanerochaete carnosa and P. chrysosporium, to elucidate the genetic basis of the distinct wood types they colonize.</title>
        <authorList>
            <person name="Suzuki H."/>
            <person name="MacDonald J."/>
            <person name="Syed K."/>
            <person name="Salamov A."/>
            <person name="Hori C."/>
            <person name="Aerts A."/>
            <person name="Henrissat B."/>
            <person name="Wiebenga A."/>
            <person name="vanKuyk P.A."/>
            <person name="Barry K."/>
            <person name="Lindquist E."/>
            <person name="LaButti K."/>
            <person name="Lapidus A."/>
            <person name="Lucas S."/>
            <person name="Coutinho P."/>
            <person name="Gong Y."/>
            <person name="Samejima M."/>
            <person name="Mahadevan R."/>
            <person name="Abou-Zaid M."/>
            <person name="de Vries R.P."/>
            <person name="Igarashi K."/>
            <person name="Yadav J.S."/>
            <person name="Grigoriev I.V."/>
            <person name="Master E.R."/>
        </authorList>
    </citation>
    <scope>NUCLEOTIDE SEQUENCE [LARGE SCALE GENOMIC DNA]</scope>
    <source>
        <strain evidence="1 2">HHB-10118-sp</strain>
    </source>
</reference>
<dbReference type="KEGG" id="pco:PHACADRAFT_198400"/>
<gene>
    <name evidence="1" type="ORF">PHACADRAFT_198400</name>
</gene>
<dbReference type="GeneID" id="18911324"/>
<sequence>MESHYADLIPHYYKEDLLKVATRGLQVSSRQVSGAGHMTMHTHPRGTAEAIVASLVHDTVRLRLAVKTGVIAKL</sequence>
<dbReference type="AlphaFoldDB" id="K5UR62"/>
<accession>K5UR62</accession>
<dbReference type="HOGENOM" id="CLU_2688615_0_0_1"/>